<gene>
    <name evidence="13" type="ORF">E4680_07630</name>
</gene>
<evidence type="ECO:0000313" key="14">
    <source>
        <dbReference type="Proteomes" id="UP000297890"/>
    </source>
</evidence>
<dbReference type="Gene3D" id="3.90.105.10">
    <property type="entry name" value="Molybdopterin biosynthesis moea protein, domain 2"/>
    <property type="match status" value="1"/>
</dbReference>
<dbReference type="InterPro" id="IPR005111">
    <property type="entry name" value="MoeA_C_domain_IV"/>
</dbReference>
<dbReference type="SMART" id="SM00852">
    <property type="entry name" value="MoCF_biosynth"/>
    <property type="match status" value="1"/>
</dbReference>
<dbReference type="NCBIfam" id="TIGR00177">
    <property type="entry name" value="molyb_syn"/>
    <property type="match status" value="1"/>
</dbReference>
<keyword evidence="8 11" id="KW-0460">Magnesium</keyword>
<proteinExistence type="inferred from homology"/>
<dbReference type="InterPro" id="IPR001453">
    <property type="entry name" value="MoaB/Mog_dom"/>
</dbReference>
<dbReference type="EMBL" id="SRIO01000008">
    <property type="protein sequence ID" value="TFZ82568.1"/>
    <property type="molecule type" value="Genomic_DNA"/>
</dbReference>
<dbReference type="PANTHER" id="PTHR10192">
    <property type="entry name" value="MOLYBDOPTERIN BIOSYNTHESIS PROTEIN"/>
    <property type="match status" value="1"/>
</dbReference>
<dbReference type="InterPro" id="IPR005110">
    <property type="entry name" value="MoeA_linker/N"/>
</dbReference>
<organism evidence="13 14">
    <name type="scientific">Candidatus Macondimonas diazotrophica</name>
    <dbReference type="NCBI Taxonomy" id="2305248"/>
    <lineage>
        <taxon>Bacteria</taxon>
        <taxon>Pseudomonadati</taxon>
        <taxon>Pseudomonadota</taxon>
        <taxon>Gammaproteobacteria</taxon>
        <taxon>Chromatiales</taxon>
        <taxon>Ectothiorhodospiraceae</taxon>
        <taxon>Candidatus Macondimonas</taxon>
    </lineage>
</organism>
<dbReference type="InterPro" id="IPR036135">
    <property type="entry name" value="MoeA_linker/N_sf"/>
</dbReference>
<evidence type="ECO:0000256" key="11">
    <source>
        <dbReference type="RuleBase" id="RU365090"/>
    </source>
</evidence>
<dbReference type="AlphaFoldDB" id="A0A4Z0F9N2"/>
<dbReference type="Proteomes" id="UP000297890">
    <property type="component" value="Unassembled WGS sequence"/>
</dbReference>
<feature type="domain" description="MoaB/Mog" evidence="12">
    <location>
        <begin position="185"/>
        <end position="321"/>
    </location>
</feature>
<dbReference type="InterPro" id="IPR036425">
    <property type="entry name" value="MoaB/Mog-like_dom_sf"/>
</dbReference>
<dbReference type="FunFam" id="3.40.980.10:FF:000004">
    <property type="entry name" value="Molybdopterin molybdenumtransferase"/>
    <property type="match status" value="1"/>
</dbReference>
<dbReference type="GO" id="GO:0005829">
    <property type="term" value="C:cytosol"/>
    <property type="evidence" value="ECO:0007669"/>
    <property type="project" value="TreeGrafter"/>
</dbReference>
<dbReference type="PROSITE" id="PS01079">
    <property type="entry name" value="MOCF_BIOSYNTHESIS_2"/>
    <property type="match status" value="1"/>
</dbReference>
<dbReference type="GO" id="GO:0046872">
    <property type="term" value="F:metal ion binding"/>
    <property type="evidence" value="ECO:0007669"/>
    <property type="project" value="UniProtKB-UniRule"/>
</dbReference>
<keyword evidence="9 11" id="KW-0501">Molybdenum cofactor biosynthesis</keyword>
<comment type="caution">
    <text evidence="13">The sequence shown here is derived from an EMBL/GenBank/DDBJ whole genome shotgun (WGS) entry which is preliminary data.</text>
</comment>
<evidence type="ECO:0000256" key="3">
    <source>
        <dbReference type="ARBA" id="ARBA00005046"/>
    </source>
</evidence>
<evidence type="ECO:0000256" key="7">
    <source>
        <dbReference type="ARBA" id="ARBA00022723"/>
    </source>
</evidence>
<evidence type="ECO:0000256" key="6">
    <source>
        <dbReference type="ARBA" id="ARBA00022679"/>
    </source>
</evidence>
<dbReference type="Pfam" id="PF00994">
    <property type="entry name" value="MoCF_biosynth"/>
    <property type="match status" value="1"/>
</dbReference>
<dbReference type="InterPro" id="IPR036688">
    <property type="entry name" value="MoeA_C_domain_IV_sf"/>
</dbReference>
<dbReference type="SUPFAM" id="SSF63867">
    <property type="entry name" value="MoeA C-terminal domain-like"/>
    <property type="match status" value="1"/>
</dbReference>
<comment type="pathway">
    <text evidence="3 11">Cofactor biosynthesis; molybdopterin biosynthesis.</text>
</comment>
<dbReference type="PANTHER" id="PTHR10192:SF5">
    <property type="entry name" value="GEPHYRIN"/>
    <property type="match status" value="1"/>
</dbReference>
<dbReference type="GO" id="GO:0006777">
    <property type="term" value="P:Mo-molybdopterin cofactor biosynthetic process"/>
    <property type="evidence" value="ECO:0007669"/>
    <property type="project" value="UniProtKB-UniRule"/>
</dbReference>
<dbReference type="EC" id="2.10.1.1" evidence="11"/>
<evidence type="ECO:0000259" key="12">
    <source>
        <dbReference type="SMART" id="SM00852"/>
    </source>
</evidence>
<keyword evidence="7 11" id="KW-0479">Metal-binding</keyword>
<sequence length="409" mass="42450">MISMAGDSAQDLTVVAARARLLSSVSPVSGVERQPLAQGLGRVLAVPVMAPFALPRENHSALDGYALCGVDAEAGRRLRIAGRALAGAPWSGTVSPGCCARIMTGAVLPAGADTVIAQESVQAEPDWITLGSSLAAGANVRLAGEDLPAGAEALAAGCRIDARHIALLVALGQTEVSVVRPVRVGLLSTGSELRPPGAALAPGDLYDSNRPMLAALLRQASVSLQDLGAVPDDPAQLSERLADAAALDLLVVSGGVSVGEADWVRPVLAEHGQLDFWRVAIKPGRPLAFGRVGGCWFMGLPGNPVSAYVTYRLFVEPVLQRLSGLSVREPVVLSAPLCAQARHRPGRTSFLRGRWERYGPQGWGVAPLAAQGSAMLAGLAEADCLIELAADQAVFEPGTSVRVWRLSEG</sequence>
<reference evidence="13 14" key="1">
    <citation type="journal article" date="2019" name="ISME J.">
        <title>Candidatus Macondimonas diazotrophica, a novel gammaproteobacterial genus dominating crude-oil-contaminated coastal sediments.</title>
        <authorList>
            <person name="Karthikeyan S."/>
            <person name="Konstantinidis K."/>
        </authorList>
    </citation>
    <scope>NUCLEOTIDE SEQUENCE [LARGE SCALE GENOMIC DNA]</scope>
    <source>
        <strain evidence="13 14">KTK01</strain>
    </source>
</reference>
<evidence type="ECO:0000256" key="4">
    <source>
        <dbReference type="ARBA" id="ARBA00010763"/>
    </source>
</evidence>
<name>A0A4Z0F9N2_9GAMM</name>
<dbReference type="InterPro" id="IPR038987">
    <property type="entry name" value="MoeA-like"/>
</dbReference>
<keyword evidence="14" id="KW-1185">Reference proteome</keyword>
<dbReference type="UniPathway" id="UPA00344"/>
<evidence type="ECO:0000256" key="5">
    <source>
        <dbReference type="ARBA" id="ARBA00022505"/>
    </source>
</evidence>
<dbReference type="SUPFAM" id="SSF53218">
    <property type="entry name" value="Molybdenum cofactor biosynthesis proteins"/>
    <property type="match status" value="1"/>
</dbReference>
<protein>
    <recommendedName>
        <fullName evidence="11">Molybdopterin molybdenumtransferase</fullName>
        <ecNumber evidence="11">2.10.1.1</ecNumber>
    </recommendedName>
</protein>
<comment type="cofactor">
    <cofactor evidence="1 11">
        <name>Mg(2+)</name>
        <dbReference type="ChEBI" id="CHEBI:18420"/>
    </cofactor>
</comment>
<evidence type="ECO:0000313" key="13">
    <source>
        <dbReference type="EMBL" id="TFZ82568.1"/>
    </source>
</evidence>
<dbReference type="Gene3D" id="2.170.190.11">
    <property type="entry name" value="Molybdopterin biosynthesis moea protein, domain 3"/>
    <property type="match status" value="1"/>
</dbReference>
<dbReference type="SUPFAM" id="SSF63882">
    <property type="entry name" value="MoeA N-terminal region -like"/>
    <property type="match status" value="1"/>
</dbReference>
<comment type="function">
    <text evidence="2 11">Catalyzes the insertion of molybdate into adenylated molybdopterin with the concomitant release of AMP.</text>
</comment>
<dbReference type="Pfam" id="PF03454">
    <property type="entry name" value="MoeA_C"/>
    <property type="match status" value="1"/>
</dbReference>
<evidence type="ECO:0000256" key="2">
    <source>
        <dbReference type="ARBA" id="ARBA00002901"/>
    </source>
</evidence>
<evidence type="ECO:0000256" key="8">
    <source>
        <dbReference type="ARBA" id="ARBA00022842"/>
    </source>
</evidence>
<evidence type="ECO:0000256" key="10">
    <source>
        <dbReference type="ARBA" id="ARBA00047317"/>
    </source>
</evidence>
<comment type="catalytic activity">
    <reaction evidence="10">
        <text>adenylyl-molybdopterin + molybdate = Mo-molybdopterin + AMP + H(+)</text>
        <dbReference type="Rhea" id="RHEA:35047"/>
        <dbReference type="ChEBI" id="CHEBI:15378"/>
        <dbReference type="ChEBI" id="CHEBI:36264"/>
        <dbReference type="ChEBI" id="CHEBI:62727"/>
        <dbReference type="ChEBI" id="CHEBI:71302"/>
        <dbReference type="ChEBI" id="CHEBI:456215"/>
        <dbReference type="EC" id="2.10.1.1"/>
    </reaction>
</comment>
<comment type="similarity">
    <text evidence="4 11">Belongs to the MoeA family.</text>
</comment>
<dbReference type="CDD" id="cd00887">
    <property type="entry name" value="MoeA"/>
    <property type="match status" value="1"/>
</dbReference>
<dbReference type="Gene3D" id="3.40.980.10">
    <property type="entry name" value="MoaB/Mog-like domain"/>
    <property type="match status" value="1"/>
</dbReference>
<dbReference type="InterPro" id="IPR008284">
    <property type="entry name" value="MoCF_biosynth_CS"/>
</dbReference>
<dbReference type="Pfam" id="PF03453">
    <property type="entry name" value="MoeA_N"/>
    <property type="match status" value="1"/>
</dbReference>
<evidence type="ECO:0000256" key="1">
    <source>
        <dbReference type="ARBA" id="ARBA00001946"/>
    </source>
</evidence>
<dbReference type="Gene3D" id="2.40.340.10">
    <property type="entry name" value="MoeA, C-terminal, domain IV"/>
    <property type="match status" value="1"/>
</dbReference>
<keyword evidence="6 11" id="KW-0808">Transferase</keyword>
<dbReference type="OrthoDB" id="9804758at2"/>
<evidence type="ECO:0000256" key="9">
    <source>
        <dbReference type="ARBA" id="ARBA00023150"/>
    </source>
</evidence>
<dbReference type="NCBIfam" id="NF045515">
    <property type="entry name" value="Glp_gephyrin"/>
    <property type="match status" value="1"/>
</dbReference>
<keyword evidence="5 11" id="KW-0500">Molybdenum</keyword>
<dbReference type="GO" id="GO:0061599">
    <property type="term" value="F:molybdopterin molybdotransferase activity"/>
    <property type="evidence" value="ECO:0007669"/>
    <property type="project" value="UniProtKB-UniRule"/>
</dbReference>
<accession>A0A4Z0F9N2</accession>